<gene>
    <name evidence="1" type="ORF">HPB50_018715</name>
</gene>
<evidence type="ECO:0000313" key="1">
    <source>
        <dbReference type="EMBL" id="KAH6926455.1"/>
    </source>
</evidence>
<reference evidence="1" key="1">
    <citation type="submission" date="2020-05" db="EMBL/GenBank/DDBJ databases">
        <title>Large-scale comparative analyses of tick genomes elucidate their genetic diversity and vector capacities.</title>
        <authorList>
            <person name="Jia N."/>
            <person name="Wang J."/>
            <person name="Shi W."/>
            <person name="Du L."/>
            <person name="Sun Y."/>
            <person name="Zhan W."/>
            <person name="Jiang J."/>
            <person name="Wang Q."/>
            <person name="Zhang B."/>
            <person name="Ji P."/>
            <person name="Sakyi L.B."/>
            <person name="Cui X."/>
            <person name="Yuan T."/>
            <person name="Jiang B."/>
            <person name="Yang W."/>
            <person name="Lam T.T.-Y."/>
            <person name="Chang Q."/>
            <person name="Ding S."/>
            <person name="Wang X."/>
            <person name="Zhu J."/>
            <person name="Ruan X."/>
            <person name="Zhao L."/>
            <person name="Wei J."/>
            <person name="Que T."/>
            <person name="Du C."/>
            <person name="Cheng J."/>
            <person name="Dai P."/>
            <person name="Han X."/>
            <person name="Huang E."/>
            <person name="Gao Y."/>
            <person name="Liu J."/>
            <person name="Shao H."/>
            <person name="Ye R."/>
            <person name="Li L."/>
            <person name="Wei W."/>
            <person name="Wang X."/>
            <person name="Wang C."/>
            <person name="Yang T."/>
            <person name="Huo Q."/>
            <person name="Li W."/>
            <person name="Guo W."/>
            <person name="Chen H."/>
            <person name="Zhou L."/>
            <person name="Ni X."/>
            <person name="Tian J."/>
            <person name="Zhou Y."/>
            <person name="Sheng Y."/>
            <person name="Liu T."/>
            <person name="Pan Y."/>
            <person name="Xia L."/>
            <person name="Li J."/>
            <person name="Zhao F."/>
            <person name="Cao W."/>
        </authorList>
    </citation>
    <scope>NUCLEOTIDE SEQUENCE</scope>
    <source>
        <strain evidence="1">Hyas-2018</strain>
    </source>
</reference>
<protein>
    <submittedName>
        <fullName evidence="1">Uncharacterized protein</fullName>
    </submittedName>
</protein>
<dbReference type="Proteomes" id="UP000821845">
    <property type="component" value="Chromosome 7"/>
</dbReference>
<proteinExistence type="predicted"/>
<name>A0ACB7RVC7_HYAAI</name>
<organism evidence="1 2">
    <name type="scientific">Hyalomma asiaticum</name>
    <name type="common">Tick</name>
    <dbReference type="NCBI Taxonomy" id="266040"/>
    <lineage>
        <taxon>Eukaryota</taxon>
        <taxon>Metazoa</taxon>
        <taxon>Ecdysozoa</taxon>
        <taxon>Arthropoda</taxon>
        <taxon>Chelicerata</taxon>
        <taxon>Arachnida</taxon>
        <taxon>Acari</taxon>
        <taxon>Parasitiformes</taxon>
        <taxon>Ixodida</taxon>
        <taxon>Ixodoidea</taxon>
        <taxon>Ixodidae</taxon>
        <taxon>Hyalomminae</taxon>
        <taxon>Hyalomma</taxon>
    </lineage>
</organism>
<dbReference type="EMBL" id="CM023487">
    <property type="protein sequence ID" value="KAH6926455.1"/>
    <property type="molecule type" value="Genomic_DNA"/>
</dbReference>
<accession>A0ACB7RVC7</accession>
<sequence length="289" mass="32727">MTDAPCPSRKNAGAILPRTSVRKAAILAFAMTRPTCGDAILNTTRRNGADVKVFLTPRLREATEYILVLANNYCGENHGDREDDFYVMLSDPRYQQLRMISMFLLTSTAALLVWVIYQFIDECLVRWRLPPGSKLPPMPPAKSIRGHVEIMRQDFFHKKCLEWAKEYGPVIRNQIEEYKRRMWGHETKDFVLGYAERIEESKHASRPPFTAAPTLKTPGVRARATSASGNNGMLQVEAETRVRAYNVTKLQPGPPALPGTVDCFTLRLKLESELVMSPDWGKTQRSLLS</sequence>
<keyword evidence="2" id="KW-1185">Reference proteome</keyword>
<evidence type="ECO:0000313" key="2">
    <source>
        <dbReference type="Proteomes" id="UP000821845"/>
    </source>
</evidence>
<comment type="caution">
    <text evidence="1">The sequence shown here is derived from an EMBL/GenBank/DDBJ whole genome shotgun (WGS) entry which is preliminary data.</text>
</comment>